<dbReference type="EMBL" id="CAKJTJ010000002">
    <property type="protein sequence ID" value="CAG9619694.1"/>
    <property type="molecule type" value="Genomic_DNA"/>
</dbReference>
<evidence type="ECO:0000256" key="4">
    <source>
        <dbReference type="ARBA" id="ARBA00022448"/>
    </source>
</evidence>
<evidence type="ECO:0000256" key="2">
    <source>
        <dbReference type="ARBA" id="ARBA00008531"/>
    </source>
</evidence>
<evidence type="ECO:0000256" key="5">
    <source>
        <dbReference type="ARBA" id="ARBA00022475"/>
    </source>
</evidence>
<keyword evidence="4" id="KW-0813">Transport</keyword>
<protein>
    <recommendedName>
        <fullName evidence="3 13">Flagellar biosynthesis protein FlhF</fullName>
    </recommendedName>
</protein>
<keyword evidence="11" id="KW-1006">Bacterial flagellum protein export</keyword>
<dbReference type="SUPFAM" id="SSF52540">
    <property type="entry name" value="P-loop containing nucleoside triphosphate hydrolases"/>
    <property type="match status" value="1"/>
</dbReference>
<evidence type="ECO:0000313" key="17">
    <source>
        <dbReference type="Proteomes" id="UP000789833"/>
    </source>
</evidence>
<dbReference type="PANTHER" id="PTHR43134">
    <property type="entry name" value="SIGNAL RECOGNITION PARTICLE RECEPTOR SUBUNIT ALPHA"/>
    <property type="match status" value="1"/>
</dbReference>
<dbReference type="SMART" id="SM00962">
    <property type="entry name" value="SRP54"/>
    <property type="match status" value="1"/>
</dbReference>
<evidence type="ECO:0000256" key="7">
    <source>
        <dbReference type="ARBA" id="ARBA00022795"/>
    </source>
</evidence>
<dbReference type="PANTHER" id="PTHR43134:SF3">
    <property type="entry name" value="FLAGELLAR BIOSYNTHESIS PROTEIN FLHF"/>
    <property type="match status" value="1"/>
</dbReference>
<dbReference type="InterPro" id="IPR003593">
    <property type="entry name" value="AAA+_ATPase"/>
</dbReference>
<dbReference type="Pfam" id="PF00448">
    <property type="entry name" value="SRP54"/>
    <property type="match status" value="1"/>
</dbReference>
<keyword evidence="6" id="KW-0547">Nucleotide-binding</keyword>
<dbReference type="Proteomes" id="UP000789833">
    <property type="component" value="Unassembled WGS sequence"/>
</dbReference>
<dbReference type="InterPro" id="IPR047040">
    <property type="entry name" value="FlhF__GTPase_dom"/>
</dbReference>
<gene>
    <name evidence="16" type="primary">flhF</name>
    <name evidence="16" type="ORF">BACCIP111883_00462</name>
</gene>
<evidence type="ECO:0000256" key="1">
    <source>
        <dbReference type="ARBA" id="ARBA00004413"/>
    </source>
</evidence>
<evidence type="ECO:0000313" key="16">
    <source>
        <dbReference type="EMBL" id="CAG9619694.1"/>
    </source>
</evidence>
<keyword evidence="16" id="KW-0969">Cilium</keyword>
<evidence type="ECO:0000259" key="14">
    <source>
        <dbReference type="SMART" id="SM00382"/>
    </source>
</evidence>
<evidence type="ECO:0000256" key="3">
    <source>
        <dbReference type="ARBA" id="ARBA00014919"/>
    </source>
</evidence>
<evidence type="ECO:0000256" key="6">
    <source>
        <dbReference type="ARBA" id="ARBA00022741"/>
    </source>
</evidence>
<dbReference type="RefSeq" id="WP_230499633.1">
    <property type="nucleotide sequence ID" value="NZ_CAKJTJ010000002.1"/>
</dbReference>
<evidence type="ECO:0000256" key="9">
    <source>
        <dbReference type="ARBA" id="ARBA00023134"/>
    </source>
</evidence>
<comment type="similarity">
    <text evidence="2">Belongs to the GTP-binding SRP family.</text>
</comment>
<dbReference type="Gene3D" id="3.40.50.300">
    <property type="entry name" value="P-loop containing nucleotide triphosphate hydrolases"/>
    <property type="match status" value="1"/>
</dbReference>
<reference evidence="16 17" key="1">
    <citation type="submission" date="2021-10" db="EMBL/GenBank/DDBJ databases">
        <authorList>
            <person name="Criscuolo A."/>
        </authorList>
    </citation>
    <scope>NUCLEOTIDE SEQUENCE [LARGE SCALE GENOMIC DNA]</scope>
    <source>
        <strain evidence="17">CIP 111883</strain>
    </source>
</reference>
<dbReference type="InterPro" id="IPR027417">
    <property type="entry name" value="P-loop_NTPase"/>
</dbReference>
<evidence type="ECO:0000259" key="15">
    <source>
        <dbReference type="SMART" id="SM00962"/>
    </source>
</evidence>
<keyword evidence="7" id="KW-1005">Bacterial flagellum biogenesis</keyword>
<keyword evidence="16" id="KW-0966">Cell projection</keyword>
<dbReference type="NCBIfam" id="TIGR03499">
    <property type="entry name" value="FlhF"/>
    <property type="match status" value="1"/>
</dbReference>
<evidence type="ECO:0000256" key="12">
    <source>
        <dbReference type="ARBA" id="ARBA00025337"/>
    </source>
</evidence>
<name>A0ABM8YIM3_9BACI</name>
<comment type="function">
    <text evidence="12">Necessary for flagellar biosynthesis. May be involved in translocation of the flagellum.</text>
</comment>
<keyword evidence="17" id="KW-1185">Reference proteome</keyword>
<keyword evidence="8" id="KW-0653">Protein transport</keyword>
<dbReference type="Gene3D" id="1.20.120.1380">
    <property type="entry name" value="Flagellar FlhF biosynthesis protein, N domain"/>
    <property type="match status" value="1"/>
</dbReference>
<accession>A0ABM8YIM3</accession>
<feature type="domain" description="AAA+ ATPase" evidence="14">
    <location>
        <begin position="184"/>
        <end position="330"/>
    </location>
</feature>
<evidence type="ECO:0000256" key="13">
    <source>
        <dbReference type="NCBIfam" id="TIGR03499"/>
    </source>
</evidence>
<keyword evidence="9" id="KW-0342">GTP-binding</keyword>
<evidence type="ECO:0000256" key="11">
    <source>
        <dbReference type="ARBA" id="ARBA00023225"/>
    </source>
</evidence>
<comment type="caution">
    <text evidence="16">The sequence shown here is derived from an EMBL/GenBank/DDBJ whole genome shotgun (WGS) entry which is preliminary data.</text>
</comment>
<keyword evidence="10" id="KW-0472">Membrane</keyword>
<keyword evidence="16" id="KW-0282">Flagellum</keyword>
<dbReference type="InterPro" id="IPR000897">
    <property type="entry name" value="SRP54_GTPase_dom"/>
</dbReference>
<dbReference type="CDD" id="cd17873">
    <property type="entry name" value="FlhF"/>
    <property type="match status" value="1"/>
</dbReference>
<dbReference type="InterPro" id="IPR020006">
    <property type="entry name" value="FlhF"/>
</dbReference>
<keyword evidence="5" id="KW-1003">Cell membrane</keyword>
<comment type="subcellular location">
    <subcellularLocation>
        <location evidence="1">Cell membrane</location>
        <topology evidence="1">Peripheral membrane protein</topology>
        <orientation evidence="1">Cytoplasmic side</orientation>
    </subcellularLocation>
</comment>
<feature type="domain" description="SRP54-type proteins GTP-binding" evidence="15">
    <location>
        <begin position="185"/>
        <end position="376"/>
    </location>
</feature>
<proteinExistence type="inferred from homology"/>
<organism evidence="16 17">
    <name type="scientific">Sutcliffiella rhizosphaerae</name>
    <dbReference type="NCBI Taxonomy" id="2880967"/>
    <lineage>
        <taxon>Bacteria</taxon>
        <taxon>Bacillati</taxon>
        <taxon>Bacillota</taxon>
        <taxon>Bacilli</taxon>
        <taxon>Bacillales</taxon>
        <taxon>Bacillaceae</taxon>
        <taxon>Sutcliffiella</taxon>
    </lineage>
</organism>
<sequence length="381" mass="43670">MKVKKYKAENMKAAMHLVRLELGDDAVILNSKPVKTRKFFGLVTKNSVEVIAAVDDEPIKQLQQTFKISDKRDEISHSLSTKPSILTNGNQEKLLENIQEMKVMMTNITKGVQRDTSLSDDFLKLEKRLHASELSAEYTSEIIDYLYNIWLNDKEITYSGLLKYLEKELLLKLEDIKFEVIPFKKKFVCLVGPTGVGKTTTLAKLAANASLKFGKKIGFITTDTYRIAAIEQLKTYANILDAPIEVCYSPEDFKFAKDKLSHLDVVFIDTAGRNYLNNQFVEELKQIINFQEEMTTYLVLSLTSKMKDMKIITDQFWNVGIDHFIFTKEDETSSKCSMYTLSRHYQKGATFVTNGQNVPEDIRSFSKELLVKIVLEELQNE</sequence>
<evidence type="ECO:0000256" key="10">
    <source>
        <dbReference type="ARBA" id="ARBA00023136"/>
    </source>
</evidence>
<dbReference type="SMART" id="SM00382">
    <property type="entry name" value="AAA"/>
    <property type="match status" value="1"/>
</dbReference>
<evidence type="ECO:0000256" key="8">
    <source>
        <dbReference type="ARBA" id="ARBA00022927"/>
    </source>
</evidence>